<dbReference type="InterPro" id="IPR017981">
    <property type="entry name" value="GPCR_2-like_7TM"/>
</dbReference>
<feature type="transmembrane region" description="Helical" evidence="6">
    <location>
        <begin position="1574"/>
        <end position="1594"/>
    </location>
</feature>
<evidence type="ECO:0000256" key="4">
    <source>
        <dbReference type="ARBA" id="ARBA00023136"/>
    </source>
</evidence>
<dbReference type="Pfam" id="PF00059">
    <property type="entry name" value="Lectin_C"/>
    <property type="match status" value="1"/>
</dbReference>
<feature type="transmembrane region" description="Helical" evidence="6">
    <location>
        <begin position="1497"/>
        <end position="1516"/>
    </location>
</feature>
<keyword evidence="3 6" id="KW-1133">Transmembrane helix</keyword>
<feature type="domain" description="G-protein coupled receptors family 2 profile 2" evidence="9">
    <location>
        <begin position="1418"/>
        <end position="1593"/>
    </location>
</feature>
<evidence type="ECO:0000259" key="9">
    <source>
        <dbReference type="PROSITE" id="PS50261"/>
    </source>
</evidence>
<comment type="subcellular location">
    <subcellularLocation>
        <location evidence="1">Membrane</location>
        <topology evidence="1">Multi-pass membrane protein</topology>
    </subcellularLocation>
</comment>
<evidence type="ECO:0000256" key="7">
    <source>
        <dbReference type="SAM" id="SignalP"/>
    </source>
</evidence>
<dbReference type="SMART" id="SM00034">
    <property type="entry name" value="CLECT"/>
    <property type="match status" value="2"/>
</dbReference>
<feature type="transmembrane region" description="Helical" evidence="6">
    <location>
        <begin position="1536"/>
        <end position="1554"/>
    </location>
</feature>
<evidence type="ECO:0000256" key="6">
    <source>
        <dbReference type="SAM" id="Phobius"/>
    </source>
</evidence>
<dbReference type="InterPro" id="IPR001304">
    <property type="entry name" value="C-type_lectin-like"/>
</dbReference>
<dbReference type="CDD" id="cd00037">
    <property type="entry name" value="CLECT"/>
    <property type="match status" value="1"/>
</dbReference>
<dbReference type="GO" id="GO:0004888">
    <property type="term" value="F:transmembrane signaling receptor activity"/>
    <property type="evidence" value="ECO:0007669"/>
    <property type="project" value="InterPro"/>
</dbReference>
<feature type="chain" id="PRO_5035266628" evidence="7">
    <location>
        <begin position="22"/>
        <end position="1702"/>
    </location>
</feature>
<dbReference type="PROSITE" id="PS50041">
    <property type="entry name" value="C_TYPE_LECTIN_2"/>
    <property type="match status" value="1"/>
</dbReference>
<dbReference type="Proteomes" id="UP000789390">
    <property type="component" value="Unassembled WGS sequence"/>
</dbReference>
<dbReference type="Gene3D" id="1.20.1070.10">
    <property type="entry name" value="Rhodopsin 7-helix transmembrane proteins"/>
    <property type="match status" value="1"/>
</dbReference>
<dbReference type="GO" id="GO:0016020">
    <property type="term" value="C:membrane"/>
    <property type="evidence" value="ECO:0007669"/>
    <property type="project" value="UniProtKB-SubCell"/>
</dbReference>
<dbReference type="PANTHER" id="PTHR22991">
    <property type="entry name" value="PROTEIN CBG13490"/>
    <property type="match status" value="1"/>
</dbReference>
<accession>A0A8J2RLK1</accession>
<dbReference type="Gene3D" id="3.10.100.10">
    <property type="entry name" value="Mannose-Binding Protein A, subunit A"/>
    <property type="match status" value="1"/>
</dbReference>
<dbReference type="SUPFAM" id="SSF56436">
    <property type="entry name" value="C-type lectin-like"/>
    <property type="match status" value="2"/>
</dbReference>
<feature type="domain" description="C-type lectin" evidence="8">
    <location>
        <begin position="631"/>
        <end position="754"/>
    </location>
</feature>
<protein>
    <submittedName>
        <fullName evidence="10">Uncharacterized protein</fullName>
    </submittedName>
</protein>
<keyword evidence="7" id="KW-0732">Signal</keyword>
<dbReference type="EMBL" id="CAKKLH010000076">
    <property type="protein sequence ID" value="CAH0102195.1"/>
    <property type="molecule type" value="Genomic_DNA"/>
</dbReference>
<evidence type="ECO:0000259" key="8">
    <source>
        <dbReference type="PROSITE" id="PS50041"/>
    </source>
</evidence>
<reference evidence="10" key="1">
    <citation type="submission" date="2021-11" db="EMBL/GenBank/DDBJ databases">
        <authorList>
            <person name="Schell T."/>
        </authorList>
    </citation>
    <scope>NUCLEOTIDE SEQUENCE</scope>
    <source>
        <strain evidence="10">M5</strain>
    </source>
</reference>
<evidence type="ECO:0000313" key="11">
    <source>
        <dbReference type="Proteomes" id="UP000789390"/>
    </source>
</evidence>
<evidence type="ECO:0000256" key="5">
    <source>
        <dbReference type="ARBA" id="ARBA00023157"/>
    </source>
</evidence>
<feature type="transmembrane region" description="Helical" evidence="6">
    <location>
        <begin position="1615"/>
        <end position="1633"/>
    </location>
</feature>
<proteinExistence type="predicted"/>
<gene>
    <name evidence="10" type="ORF">DGAL_LOCUS4585</name>
</gene>
<dbReference type="OrthoDB" id="6342977at2759"/>
<feature type="signal peptide" evidence="7">
    <location>
        <begin position="1"/>
        <end position="21"/>
    </location>
</feature>
<feature type="transmembrane region" description="Helical" evidence="6">
    <location>
        <begin position="1462"/>
        <end position="1485"/>
    </location>
</feature>
<comment type="caution">
    <text evidence="10">The sequence shown here is derived from an EMBL/GenBank/DDBJ whole genome shotgun (WGS) entry which is preliminary data.</text>
</comment>
<keyword evidence="4 6" id="KW-0472">Membrane</keyword>
<keyword evidence="11" id="KW-1185">Reference proteome</keyword>
<feature type="transmembrane region" description="Helical" evidence="6">
    <location>
        <begin position="1645"/>
        <end position="1666"/>
    </location>
</feature>
<evidence type="ECO:0000313" key="10">
    <source>
        <dbReference type="EMBL" id="CAH0102195.1"/>
    </source>
</evidence>
<evidence type="ECO:0000256" key="1">
    <source>
        <dbReference type="ARBA" id="ARBA00004141"/>
    </source>
</evidence>
<dbReference type="GO" id="GO:0007166">
    <property type="term" value="P:cell surface receptor signaling pathway"/>
    <property type="evidence" value="ECO:0007669"/>
    <property type="project" value="InterPro"/>
</dbReference>
<sequence>MFRSVSLVYVVFYFYISWTVADWICPVGNKFCFQRINEPPRTWNETRAKCAQIGGDLPGASHLHVLSHVWFNEDPFWTSLCFSNGRLQWLGTNSYEESNLAFIDSFLPDLTILHDVDRQMHCFYTKGGNGIVERPNTFGLTLKDSQHLIGSMCVSDYRPIHSFIGTTSRGHVLSASVVAEGTDIDWGPIGQNRDGFLNISPFKAASLKLICVVKTTYDAHKSSVRIRWIRNNGYLDKFSQAVTFASEDDLIPWIGLVHCEASYLNHQPVRSQGFHLVMWNTVTARLVSTCVSCRLQNIQETAKIILAQFVELEIMPGKGTAMEFYTEPPVISQATISFMIHIKNKKIDKFDFRMVQKLGKEFQLSLWAKSRSLFLPNVSDLFLEILSPCNMAMPLDRQNITWIGYLGQTVPSGNFIGGPICLNNYGEIVTRRARCGLPDLSPIRYEECSSVKIRREDPQCFNGFEPADGKCYQMTEATNFATAIAKCWVGWPVQPEILKPNSLSNWVQASREWIYRTNHSPSSASLVWLPLRRLNSAAPLQTPVWSWNTMSNRWIQMANDWNTTLESSGINALCAAYDLGRNTIISTSCQNHLPIICSRPLLSQPVNAVPPEDVGEYFCDPGWITHWLVLDTGICYKRFTLNEAIDADEAQQFCIKQGGHLAKAPTHSTRIALEQVYFYFNNISVVDSWIGLKNRNDQPGIFSWMNETDSETDHSTTYNWHPYNDFTDGYASAFRNGMWWNWPINTKLWGLICQKNMSDWKDGIRLALEPSNDPIREGEYALVFTYEPKPILQDKNDDEHIIPKAFKTKKLSNRSYLTKSFWLSDFDVVCHFTNYVRRFSFPRGFRRQYRGLVPVTTTMGSGPLTCEAWLNRPAFRFQSNTIIHRPAHWYNFVIVVSKQNLLYQYSQQSEINWNAESAVNDLLQRLDFNRFRYFKDILKNVSIVTVTVEPYQNSSTGMANTTINYLVSFFLSPDANRFDLLASIRKCQVGIWDSSELNSSMIDYENILHLLLHFCLPLIYQHGSDYQFIEVRSTIACPSIRPSETYGHHVHDETSMAINHFAWPMTLINQMTRSTHPCLIKGHIAHRSCVGSFEQGAIWGPPKIMELNEILDEATTTCQILDFTNSKLYQLERMSMTALVDGRSTDVILTELLTEWEQPYLSMASLELTISSLSQILYGSQDQSAQLNRLLVTTVIERMVRPGKCPLAELQFLPDVLDDFIQLFSILPVLDNRGSRVRLNIGDQVSVVAEGIDSTLGNQHSTSKIMIDFNGLSVIIEKNADNDEFSTIVTVLPSDLLAIDPVSNSNIINLYKVDTNDRTQKSILGKFVASQTTVHVKLKSVLKTSTASFMLAFKEDGSSSLESTYLCARWESRLNDLHGGWLTGDCWYLGLDEVGAHLCLCYSSGIYGLFNTDEDRTLSLALIRRLPIVINIILFFLLTSCLIIRSVFVYRKAVREMDLVELGARLQLTIAWLTMLFCHFGQYFVSGNIVSCVVLTTLFQYFLTAAFFWQIIVLVVRRWQIYQRWISDQNTCLAKLSFAVWTLSSIIAVTIPIYKWKYVYAKLTVSECWLQDPIDFGLTVAIVIFASIVSFILNMKNLYDQREFGVASVGNASDLLAATSTLLMCVAGLLVISDNSWLHSTLVSIIFSLASTLFGLIWLCTFWTVVANPMVKHKFQHSNHKTVRDLELKTVYGSSIEYLTDR</sequence>
<organism evidence="10 11">
    <name type="scientific">Daphnia galeata</name>
    <dbReference type="NCBI Taxonomy" id="27404"/>
    <lineage>
        <taxon>Eukaryota</taxon>
        <taxon>Metazoa</taxon>
        <taxon>Ecdysozoa</taxon>
        <taxon>Arthropoda</taxon>
        <taxon>Crustacea</taxon>
        <taxon>Branchiopoda</taxon>
        <taxon>Diplostraca</taxon>
        <taxon>Cladocera</taxon>
        <taxon>Anomopoda</taxon>
        <taxon>Daphniidae</taxon>
        <taxon>Daphnia</taxon>
    </lineage>
</organism>
<evidence type="ECO:0000256" key="3">
    <source>
        <dbReference type="ARBA" id="ARBA00022989"/>
    </source>
</evidence>
<evidence type="ECO:0000256" key="2">
    <source>
        <dbReference type="ARBA" id="ARBA00022692"/>
    </source>
</evidence>
<feature type="transmembrane region" description="Helical" evidence="6">
    <location>
        <begin position="1428"/>
        <end position="1450"/>
    </location>
</feature>
<dbReference type="PANTHER" id="PTHR22991:SF40">
    <property type="entry name" value="PROTEIN CBG13490"/>
    <property type="match status" value="1"/>
</dbReference>
<dbReference type="InterPro" id="IPR016186">
    <property type="entry name" value="C-type_lectin-like/link_sf"/>
</dbReference>
<dbReference type="InterPro" id="IPR050976">
    <property type="entry name" value="Snaclec"/>
</dbReference>
<keyword evidence="2 6" id="KW-0812">Transmembrane</keyword>
<dbReference type="PROSITE" id="PS50261">
    <property type="entry name" value="G_PROTEIN_RECEP_F2_4"/>
    <property type="match status" value="1"/>
</dbReference>
<name>A0A8J2RLK1_9CRUS</name>
<keyword evidence="5" id="KW-1015">Disulfide bond</keyword>
<dbReference type="InterPro" id="IPR016187">
    <property type="entry name" value="CTDL_fold"/>
</dbReference>